<dbReference type="GO" id="GO:0005634">
    <property type="term" value="C:nucleus"/>
    <property type="evidence" value="ECO:0007669"/>
    <property type="project" value="UniProtKB-SubCell"/>
</dbReference>
<comment type="similarity">
    <text evidence="2">Belongs to the ARF family.</text>
</comment>
<protein>
    <recommendedName>
        <fullName evidence="8">PB1 domain-containing protein</fullName>
    </recommendedName>
</protein>
<keyword evidence="6" id="KW-0539">Nucleus</keyword>
<evidence type="ECO:0000256" key="6">
    <source>
        <dbReference type="ARBA" id="ARBA00023242"/>
    </source>
</evidence>
<dbReference type="Pfam" id="PF06507">
    <property type="entry name" value="ARF_AD"/>
    <property type="match status" value="1"/>
</dbReference>
<evidence type="ECO:0000256" key="2">
    <source>
        <dbReference type="ARBA" id="ARBA00007853"/>
    </source>
</evidence>
<keyword evidence="7" id="KW-0927">Auxin signaling pathway</keyword>
<keyword evidence="5" id="KW-0804">Transcription</keyword>
<dbReference type="InterPro" id="IPR053793">
    <property type="entry name" value="PB1-like"/>
</dbReference>
<keyword evidence="3" id="KW-0805">Transcription regulation</keyword>
<dbReference type="Gene3D" id="2.40.330.10">
    <property type="entry name" value="DNA-binding pseudobarrel domain"/>
    <property type="match status" value="1"/>
</dbReference>
<evidence type="ECO:0000256" key="7">
    <source>
        <dbReference type="ARBA" id="ARBA00023294"/>
    </source>
</evidence>
<reference evidence="9 10" key="1">
    <citation type="journal article" date="2014" name="Genome Biol.">
        <title>Transcriptome and methylome profiling reveals relics of genome dominance in the mesopolyploid Brassica oleracea.</title>
        <authorList>
            <person name="Parkin I.A."/>
            <person name="Koh C."/>
            <person name="Tang H."/>
            <person name="Robinson S.J."/>
            <person name="Kagale S."/>
            <person name="Clarke W.E."/>
            <person name="Town C.D."/>
            <person name="Nixon J."/>
            <person name="Krishnakumar V."/>
            <person name="Bidwell S.L."/>
            <person name="Denoeud F."/>
            <person name="Belcram H."/>
            <person name="Links M.G."/>
            <person name="Just J."/>
            <person name="Clarke C."/>
            <person name="Bender T."/>
            <person name="Huebert T."/>
            <person name="Mason A.S."/>
            <person name="Pires J.C."/>
            <person name="Barker G."/>
            <person name="Moore J."/>
            <person name="Walley P.G."/>
            <person name="Manoli S."/>
            <person name="Batley J."/>
            <person name="Edwards D."/>
            <person name="Nelson M.N."/>
            <person name="Wang X."/>
            <person name="Paterson A.H."/>
            <person name="King G."/>
            <person name="Bancroft I."/>
            <person name="Chalhoub B."/>
            <person name="Sharpe A.G."/>
        </authorList>
    </citation>
    <scope>NUCLEOTIDE SEQUENCE</scope>
    <source>
        <strain evidence="9 10">cv. TO1000</strain>
    </source>
</reference>
<evidence type="ECO:0000313" key="9">
    <source>
        <dbReference type="EnsemblPlants" id="Bo9g094100.1"/>
    </source>
</evidence>
<dbReference type="GO" id="GO:0003677">
    <property type="term" value="F:DNA binding"/>
    <property type="evidence" value="ECO:0007669"/>
    <property type="project" value="UniProtKB-KW"/>
</dbReference>
<dbReference type="Gene3D" id="2.30.30.1040">
    <property type="match status" value="1"/>
</dbReference>
<dbReference type="SUPFAM" id="SSF54277">
    <property type="entry name" value="CAD &amp; PB1 domains"/>
    <property type="match status" value="1"/>
</dbReference>
<dbReference type="Gramene" id="Bo9g094100.1">
    <property type="protein sequence ID" value="Bo9g094100.1"/>
    <property type="gene ID" value="Bo9g094100"/>
</dbReference>
<dbReference type="AlphaFoldDB" id="A0A0D3E9G0"/>
<evidence type="ECO:0000259" key="8">
    <source>
        <dbReference type="PROSITE" id="PS51745"/>
    </source>
</evidence>
<comment type="subcellular location">
    <subcellularLocation>
        <location evidence="1">Nucleus</location>
    </subcellularLocation>
</comment>
<proteinExistence type="inferred from homology"/>
<dbReference type="STRING" id="109376.A0A0D3E9G0"/>
<sequence>MAGDQIMHAQPEVLAIDETNNYLNGILWKLCAGPLFDTPEVGEKVETNTNEIYAEVSLVSDISDVEIPIPKNENNIQNINYFTKVLSASDTHTNGGFVLYKRHAIDCVPLLDMSQLTTSQEIIAKDIYGHEWSFKHTLSGDHSIGENGESRVGISKAAHHQRNIPTSLISKQSMHHSVVATALNAIKNKCMFVVLYKPRYNGTIVGVRDFSTHWKDSEWRSIKVQWDEGATIPRLDKVSPREIELLTHSSKIFKSDDLKHKRQIEVHEFGQEFRQSSIQSSMRFSFPTIYSEQMIQAMKETSTTTATTSCRPFGVDLMVPAITKDPVEPIDSNKKFKISKIFEDERVDHVEAKSRTKVHMEGVIERTVDLTIFDGYNQLIDELERLFDIKGELHMHNQWKMFFIYDDGDMMILGDHPWPKFCNMAKEIFICSKEDVKIGIANNRFFEGDPTLTTTILPPDVNNN</sequence>
<dbReference type="HOGENOM" id="CLU_002626_4_4_1"/>
<dbReference type="eggNOG" id="ENOG502QTME">
    <property type="taxonomic scope" value="Eukaryota"/>
</dbReference>
<dbReference type="InterPro" id="IPR044835">
    <property type="entry name" value="ARF_plant"/>
</dbReference>
<dbReference type="InterPro" id="IPR015300">
    <property type="entry name" value="DNA-bd_pseudobarrel_sf"/>
</dbReference>
<evidence type="ECO:0000256" key="5">
    <source>
        <dbReference type="ARBA" id="ARBA00023163"/>
    </source>
</evidence>
<accession>A0A0D3E9G0</accession>
<dbReference type="GO" id="GO:0009734">
    <property type="term" value="P:auxin-activated signaling pathway"/>
    <property type="evidence" value="ECO:0007669"/>
    <property type="project" value="UniProtKB-KW"/>
</dbReference>
<dbReference type="PROSITE" id="PS51745">
    <property type="entry name" value="PB1"/>
    <property type="match status" value="1"/>
</dbReference>
<dbReference type="EnsemblPlants" id="Bo9g094100.1">
    <property type="protein sequence ID" value="Bo9g094100.1"/>
    <property type="gene ID" value="Bo9g094100"/>
</dbReference>
<evidence type="ECO:0000256" key="4">
    <source>
        <dbReference type="ARBA" id="ARBA00023125"/>
    </source>
</evidence>
<organism evidence="9 10">
    <name type="scientific">Brassica oleracea var. oleracea</name>
    <dbReference type="NCBI Taxonomy" id="109376"/>
    <lineage>
        <taxon>Eukaryota</taxon>
        <taxon>Viridiplantae</taxon>
        <taxon>Streptophyta</taxon>
        <taxon>Embryophyta</taxon>
        <taxon>Tracheophyta</taxon>
        <taxon>Spermatophyta</taxon>
        <taxon>Magnoliopsida</taxon>
        <taxon>eudicotyledons</taxon>
        <taxon>Gunneridae</taxon>
        <taxon>Pentapetalae</taxon>
        <taxon>rosids</taxon>
        <taxon>malvids</taxon>
        <taxon>Brassicales</taxon>
        <taxon>Brassicaceae</taxon>
        <taxon>Brassiceae</taxon>
        <taxon>Brassica</taxon>
    </lineage>
</organism>
<reference evidence="9" key="2">
    <citation type="submission" date="2015-03" db="UniProtKB">
        <authorList>
            <consortium name="EnsemblPlants"/>
        </authorList>
    </citation>
    <scope>IDENTIFICATION</scope>
</reference>
<dbReference type="Gene3D" id="3.10.20.90">
    <property type="entry name" value="Phosphatidylinositol 3-kinase Catalytic Subunit, Chain A, domain 1"/>
    <property type="match status" value="1"/>
</dbReference>
<dbReference type="PANTHER" id="PTHR31384:SF164">
    <property type="entry name" value="AUXIN RESPONSE FACTOR 12-RELATED"/>
    <property type="match status" value="1"/>
</dbReference>
<dbReference type="SUPFAM" id="SSF101936">
    <property type="entry name" value="DNA-binding pseudobarrel domain"/>
    <property type="match status" value="1"/>
</dbReference>
<dbReference type="GO" id="GO:0006355">
    <property type="term" value="P:regulation of DNA-templated transcription"/>
    <property type="evidence" value="ECO:0007669"/>
    <property type="project" value="InterPro"/>
</dbReference>
<feature type="domain" description="PB1" evidence="8">
    <location>
        <begin position="353"/>
        <end position="433"/>
    </location>
</feature>
<dbReference type="InterPro" id="IPR010525">
    <property type="entry name" value="ARF_dom"/>
</dbReference>
<evidence type="ECO:0000256" key="3">
    <source>
        <dbReference type="ARBA" id="ARBA00023015"/>
    </source>
</evidence>
<evidence type="ECO:0000313" key="10">
    <source>
        <dbReference type="Proteomes" id="UP000032141"/>
    </source>
</evidence>
<name>A0A0D3E9G0_BRAOL</name>
<dbReference type="OMA" id="DIYGHEW"/>
<dbReference type="Proteomes" id="UP000032141">
    <property type="component" value="Chromosome C9"/>
</dbReference>
<keyword evidence="4" id="KW-0238">DNA-binding</keyword>
<evidence type="ECO:0000256" key="1">
    <source>
        <dbReference type="ARBA" id="ARBA00004123"/>
    </source>
</evidence>
<dbReference type="PANTHER" id="PTHR31384">
    <property type="entry name" value="AUXIN RESPONSE FACTOR 4-RELATED"/>
    <property type="match status" value="1"/>
</dbReference>
<keyword evidence="10" id="KW-1185">Reference proteome</keyword>